<dbReference type="Gene3D" id="1.20.1720.10">
    <property type="entry name" value="Multidrug resistance protein D"/>
    <property type="match status" value="1"/>
</dbReference>
<feature type="domain" description="Major facilitator superfamily (MFS) profile" evidence="10">
    <location>
        <begin position="27"/>
        <end position="412"/>
    </location>
</feature>
<dbReference type="Pfam" id="PF07690">
    <property type="entry name" value="MFS_1"/>
    <property type="match status" value="1"/>
</dbReference>
<dbReference type="InterPro" id="IPR020846">
    <property type="entry name" value="MFS_dom"/>
</dbReference>
<keyword evidence="5 9" id="KW-0812">Transmembrane</keyword>
<evidence type="ECO:0000256" key="8">
    <source>
        <dbReference type="SAM" id="MobiDB-lite"/>
    </source>
</evidence>
<sequence length="412" mass="41309">MIAASPDNTLRHPSASATASQTPAPPPLLSLILLTALSVVPVNMILPSLPHIAAEFHASSAVVSLSVAGYAVVTALIEIVSGAISDRYGRRPVALTAIVVFISASIGCAVSTDIVAFMIFRALQASIAACFSIALVIIKETSGGHATASRFGYLAMGWALAPMLAPVVGGSLDAAFGWRAIFITLATAGTAVLILSLVTLPETADRARRSHSSAGAYLRLIRSSAFWCYALCMAASMGTLYLFLAGAPVALGPLLGGSTAKLGLSMGIVPAGFMLGSLLAGRYASRMSLGTVLVTARTLTCTGLLLGLGLALMDAGNAFALFGPCMFIGIGNGLTMPAANSGVLSAHPDHAGTAAGLAAALSIGGGALIVSLGGPFIAGASAIPLFFAVMLVPAGLALLAAICAAFLGARVE</sequence>
<evidence type="ECO:0000256" key="1">
    <source>
        <dbReference type="ARBA" id="ARBA00003279"/>
    </source>
</evidence>
<evidence type="ECO:0000259" key="10">
    <source>
        <dbReference type="PROSITE" id="PS50850"/>
    </source>
</evidence>
<feature type="transmembrane region" description="Helical" evidence="9">
    <location>
        <begin position="351"/>
        <end position="377"/>
    </location>
</feature>
<comment type="function">
    <text evidence="1">Resistance to tetracycline by an active tetracycline efflux. This is an energy-dependent process that decreases the accumulation of the antibiotic in whole cells. This protein functions as a metal-tetracycline/H(+) antiporter.</text>
</comment>
<evidence type="ECO:0000256" key="5">
    <source>
        <dbReference type="ARBA" id="ARBA00022692"/>
    </source>
</evidence>
<comment type="subcellular location">
    <subcellularLocation>
        <location evidence="2">Cell membrane</location>
        <topology evidence="2">Multi-pass membrane protein</topology>
    </subcellularLocation>
</comment>
<organism evidence="11 12">
    <name type="scientific">Rhizobium rhododendri</name>
    <dbReference type="NCBI Taxonomy" id="2506430"/>
    <lineage>
        <taxon>Bacteria</taxon>
        <taxon>Pseudomonadati</taxon>
        <taxon>Pseudomonadota</taxon>
        <taxon>Alphaproteobacteria</taxon>
        <taxon>Hyphomicrobiales</taxon>
        <taxon>Rhizobiaceae</taxon>
        <taxon>Rhizobium/Agrobacterium group</taxon>
        <taxon>Rhizobium</taxon>
    </lineage>
</organism>
<accession>A0ABY8IF03</accession>
<feature type="region of interest" description="Disordered" evidence="8">
    <location>
        <begin position="1"/>
        <end position="23"/>
    </location>
</feature>
<evidence type="ECO:0000256" key="4">
    <source>
        <dbReference type="ARBA" id="ARBA00022475"/>
    </source>
</evidence>
<feature type="transmembrane region" description="Helical" evidence="9">
    <location>
        <begin position="28"/>
        <end position="46"/>
    </location>
</feature>
<evidence type="ECO:0000256" key="3">
    <source>
        <dbReference type="ARBA" id="ARBA00007520"/>
    </source>
</evidence>
<feature type="transmembrane region" description="Helical" evidence="9">
    <location>
        <begin position="58"/>
        <end position="80"/>
    </location>
</feature>
<dbReference type="PROSITE" id="PS00216">
    <property type="entry name" value="SUGAR_TRANSPORT_1"/>
    <property type="match status" value="1"/>
</dbReference>
<evidence type="ECO:0000256" key="9">
    <source>
        <dbReference type="SAM" id="Phobius"/>
    </source>
</evidence>
<evidence type="ECO:0000313" key="12">
    <source>
        <dbReference type="Proteomes" id="UP000318939"/>
    </source>
</evidence>
<keyword evidence="6 9" id="KW-1133">Transmembrane helix</keyword>
<feature type="transmembrane region" description="Helical" evidence="9">
    <location>
        <begin position="226"/>
        <end position="250"/>
    </location>
</feature>
<proteinExistence type="inferred from homology"/>
<comment type="similarity">
    <text evidence="3">Belongs to the major facilitator superfamily. TCR/Tet family.</text>
</comment>
<evidence type="ECO:0000256" key="2">
    <source>
        <dbReference type="ARBA" id="ARBA00004651"/>
    </source>
</evidence>
<dbReference type="InterPro" id="IPR005829">
    <property type="entry name" value="Sugar_transporter_CS"/>
</dbReference>
<dbReference type="PANTHER" id="PTHR43124">
    <property type="entry name" value="PURINE EFFLUX PUMP PBUE"/>
    <property type="match status" value="1"/>
</dbReference>
<protein>
    <submittedName>
        <fullName evidence="11">MFS transporter</fullName>
    </submittedName>
</protein>
<reference evidence="11" key="2">
    <citation type="journal article" date="2023" name="MicrobiologyOpen">
        <title>Genomics of the tumorigenes clade of the family Rhizobiaceae and description of Rhizobium rhododendri sp. nov.</title>
        <authorList>
            <person name="Kuzmanovic N."/>
            <person name="diCenzo G.C."/>
            <person name="Bunk B."/>
            <person name="Sproeer C."/>
            <person name="Fruehling A."/>
            <person name="Neumann-Schaal M."/>
            <person name="Overmann J."/>
            <person name="Smalla K."/>
        </authorList>
    </citation>
    <scope>NUCLEOTIDE SEQUENCE</scope>
    <source>
        <strain evidence="11">Rho-6.2</strain>
    </source>
</reference>
<feature type="transmembrane region" description="Helical" evidence="9">
    <location>
        <begin position="318"/>
        <end position="339"/>
    </location>
</feature>
<dbReference type="RefSeq" id="WP_224127907.1">
    <property type="nucleotide sequence ID" value="NZ_CP117267.1"/>
</dbReference>
<feature type="transmembrane region" description="Helical" evidence="9">
    <location>
        <begin position="92"/>
        <end position="112"/>
    </location>
</feature>
<dbReference type="PRINTS" id="PR01035">
    <property type="entry name" value="TCRTETA"/>
</dbReference>
<evidence type="ECO:0000313" key="11">
    <source>
        <dbReference type="EMBL" id="WFS22187.1"/>
    </source>
</evidence>
<dbReference type="InterPro" id="IPR011701">
    <property type="entry name" value="MFS"/>
</dbReference>
<keyword evidence="4" id="KW-1003">Cell membrane</keyword>
<dbReference type="InterPro" id="IPR001958">
    <property type="entry name" value="Tet-R_TetA/multi-R_MdtG-like"/>
</dbReference>
<keyword evidence="12" id="KW-1185">Reference proteome</keyword>
<feature type="transmembrane region" description="Helical" evidence="9">
    <location>
        <begin position="262"/>
        <end position="280"/>
    </location>
</feature>
<feature type="transmembrane region" description="Helical" evidence="9">
    <location>
        <begin position="150"/>
        <end position="168"/>
    </location>
</feature>
<dbReference type="InterPro" id="IPR050189">
    <property type="entry name" value="MFS_Efflux_Transporters"/>
</dbReference>
<evidence type="ECO:0000256" key="7">
    <source>
        <dbReference type="ARBA" id="ARBA00023136"/>
    </source>
</evidence>
<name>A0ABY8IF03_9HYPH</name>
<gene>
    <name evidence="11" type="ORF">PR018_13635</name>
</gene>
<evidence type="ECO:0000256" key="6">
    <source>
        <dbReference type="ARBA" id="ARBA00022989"/>
    </source>
</evidence>
<dbReference type="Proteomes" id="UP000318939">
    <property type="component" value="Chromosome"/>
</dbReference>
<dbReference type="PANTHER" id="PTHR43124:SF3">
    <property type="entry name" value="CHLORAMPHENICOL EFFLUX PUMP RV0191"/>
    <property type="match status" value="1"/>
</dbReference>
<feature type="transmembrane region" description="Helical" evidence="9">
    <location>
        <begin position="180"/>
        <end position="200"/>
    </location>
</feature>
<dbReference type="InterPro" id="IPR036259">
    <property type="entry name" value="MFS_trans_sf"/>
</dbReference>
<dbReference type="PROSITE" id="PS50850">
    <property type="entry name" value="MFS"/>
    <property type="match status" value="1"/>
</dbReference>
<reference evidence="11" key="1">
    <citation type="journal article" date="2019" name="Phytopathology">
        <title>A Novel Group of Rhizobium tumorigenes-Like Agrobacteria Associated with Crown Gall Disease of Rhododendron and Blueberry.</title>
        <authorList>
            <person name="Kuzmanovic N."/>
            <person name="Behrens P."/>
            <person name="Idczak E."/>
            <person name="Wagner S."/>
            <person name="Gotz M."/>
            <person name="Sproer C."/>
            <person name="Bunk B."/>
            <person name="Overmann J."/>
            <person name="Smalla K."/>
        </authorList>
    </citation>
    <scope>NUCLEOTIDE SEQUENCE</scope>
    <source>
        <strain evidence="11">Rho-6.2</strain>
    </source>
</reference>
<feature type="transmembrane region" description="Helical" evidence="9">
    <location>
        <begin position="118"/>
        <end position="138"/>
    </location>
</feature>
<feature type="compositionally biased region" description="Low complexity" evidence="8">
    <location>
        <begin position="13"/>
        <end position="22"/>
    </location>
</feature>
<keyword evidence="7 9" id="KW-0472">Membrane</keyword>
<feature type="transmembrane region" description="Helical" evidence="9">
    <location>
        <begin position="292"/>
        <end position="312"/>
    </location>
</feature>
<dbReference type="SUPFAM" id="SSF103473">
    <property type="entry name" value="MFS general substrate transporter"/>
    <property type="match status" value="1"/>
</dbReference>
<feature type="transmembrane region" description="Helical" evidence="9">
    <location>
        <begin position="383"/>
        <end position="407"/>
    </location>
</feature>
<dbReference type="EMBL" id="CP117267">
    <property type="protein sequence ID" value="WFS22187.1"/>
    <property type="molecule type" value="Genomic_DNA"/>
</dbReference>